<evidence type="ECO:0000313" key="1">
    <source>
        <dbReference type="EMBL" id="PER55864.1"/>
    </source>
</evidence>
<dbReference type="AlphaFoldDB" id="A0ABD6SH64"/>
<reference evidence="1 2" key="1">
    <citation type="submission" date="2017-09" db="EMBL/GenBank/DDBJ databases">
        <title>Large-scale bioinformatics analysis of Bacillus genomes uncovers conserved roles of natural products in bacterial physiology.</title>
        <authorList>
            <consortium name="Agbiome Team Llc"/>
            <person name="Bleich R.M."/>
            <person name="Kirk G.J."/>
            <person name="Santa Maria K.C."/>
            <person name="Allen S.E."/>
            <person name="Farag S."/>
            <person name="Shank E.A."/>
            <person name="Bowers A."/>
        </authorList>
    </citation>
    <scope>NUCLEOTIDE SEQUENCE [LARGE SCALE GENOMIC DNA]</scope>
    <source>
        <strain evidence="1 2">AFS005140</strain>
    </source>
</reference>
<evidence type="ECO:0000313" key="2">
    <source>
        <dbReference type="Proteomes" id="UP000219897"/>
    </source>
</evidence>
<accession>A0ABD6SH64</accession>
<name>A0ABD6SH64_BACTU</name>
<proteinExistence type="predicted"/>
<dbReference type="Proteomes" id="UP000219897">
    <property type="component" value="Unassembled WGS sequence"/>
</dbReference>
<protein>
    <submittedName>
        <fullName evidence="1">Uncharacterized protein</fullName>
    </submittedName>
</protein>
<gene>
    <name evidence="1" type="ORF">CN495_08925</name>
</gene>
<dbReference type="RefSeq" id="WP_098317196.1">
    <property type="nucleotide sequence ID" value="NZ_NTYF01000023.1"/>
</dbReference>
<comment type="caution">
    <text evidence="1">The sequence shown here is derived from an EMBL/GenBank/DDBJ whole genome shotgun (WGS) entry which is preliminary data.</text>
</comment>
<sequence>MYTFSVQANRTIKRLEEVGLDKDNLQADLRLLLYGAKPAVLLPLGNLDVRCFVLEYPSLTVPRPIGKSGVLIFQNADLLVDYIRNTAMTVPSPRLGQNILDCTKEKLGLLLGYPPVACRWFEDSMQLCLRKVNEKKCKINYHGYRFVADENMVEECVNWMKVNRPIPKEIQTGVTVSYVSEMDENGKVKSRKQVPYPTFLKM</sequence>
<organism evidence="1 2">
    <name type="scientific">Bacillus thuringiensis</name>
    <dbReference type="NCBI Taxonomy" id="1428"/>
    <lineage>
        <taxon>Bacteria</taxon>
        <taxon>Bacillati</taxon>
        <taxon>Bacillota</taxon>
        <taxon>Bacilli</taxon>
        <taxon>Bacillales</taxon>
        <taxon>Bacillaceae</taxon>
        <taxon>Bacillus</taxon>
        <taxon>Bacillus cereus group</taxon>
    </lineage>
</organism>
<dbReference type="EMBL" id="NTYF01000023">
    <property type="protein sequence ID" value="PER55864.1"/>
    <property type="molecule type" value="Genomic_DNA"/>
</dbReference>